<feature type="transmembrane region" description="Helical" evidence="1">
    <location>
        <begin position="46"/>
        <end position="66"/>
    </location>
</feature>
<keyword evidence="3" id="KW-1185">Reference proteome</keyword>
<gene>
    <name evidence="2" type="ORF">CPY51_03135</name>
</gene>
<evidence type="ECO:0008006" key="4">
    <source>
        <dbReference type="Google" id="ProtNLM"/>
    </source>
</evidence>
<dbReference type="EMBL" id="PCDP01000001">
    <property type="protein sequence ID" value="PZM17234.1"/>
    <property type="molecule type" value="Genomic_DNA"/>
</dbReference>
<dbReference type="InterPro" id="IPR005325">
    <property type="entry name" value="DUF308_memb"/>
</dbReference>
<evidence type="ECO:0000313" key="2">
    <source>
        <dbReference type="EMBL" id="PZM17234.1"/>
    </source>
</evidence>
<organism evidence="2 3">
    <name type="scientific">Rhizobium tubonense</name>
    <dbReference type="NCBI Taxonomy" id="484088"/>
    <lineage>
        <taxon>Bacteria</taxon>
        <taxon>Pseudomonadati</taxon>
        <taxon>Pseudomonadota</taxon>
        <taxon>Alphaproteobacteria</taxon>
        <taxon>Hyphomicrobiales</taxon>
        <taxon>Rhizobiaceae</taxon>
        <taxon>Rhizobium/Agrobacterium group</taxon>
        <taxon>Rhizobium</taxon>
    </lineage>
</organism>
<protein>
    <recommendedName>
        <fullName evidence="4">HdeD protein</fullName>
    </recommendedName>
</protein>
<feature type="transmembrane region" description="Helical" evidence="1">
    <location>
        <begin position="131"/>
        <end position="150"/>
    </location>
</feature>
<keyword evidence="1" id="KW-0812">Transmembrane</keyword>
<reference evidence="2 3" key="1">
    <citation type="journal article" date="2018" name="Sci. Rep.">
        <title>Rhizobium tumorigenes sp. nov., a novel plant tumorigenic bacterium isolated from cane gall tumors on thornless blackberry.</title>
        <authorList>
            <person name="Kuzmanovi N."/>
            <person name="Smalla K."/>
            <person name="Gronow S."/>
            <person name="PuBawska J."/>
        </authorList>
    </citation>
    <scope>NUCLEOTIDE SEQUENCE [LARGE SCALE GENOMIC DNA]</scope>
    <source>
        <strain evidence="2 3">CCBAU 85046</strain>
    </source>
</reference>
<keyword evidence="1" id="KW-0472">Membrane</keyword>
<dbReference type="Proteomes" id="UP000248925">
    <property type="component" value="Unassembled WGS sequence"/>
</dbReference>
<comment type="caution">
    <text evidence="2">The sequence shown here is derived from an EMBL/GenBank/DDBJ whole genome shotgun (WGS) entry which is preliminary data.</text>
</comment>
<feature type="transmembrane region" description="Helical" evidence="1">
    <location>
        <begin position="73"/>
        <end position="92"/>
    </location>
</feature>
<feature type="transmembrane region" description="Helical" evidence="1">
    <location>
        <begin position="156"/>
        <end position="180"/>
    </location>
</feature>
<dbReference type="RefSeq" id="WP_111158563.1">
    <property type="nucleotide sequence ID" value="NZ_PCDP01000001.1"/>
</dbReference>
<proteinExistence type="predicted"/>
<name>A0A2W4DMN1_9HYPH</name>
<feature type="transmembrane region" description="Helical" evidence="1">
    <location>
        <begin position="98"/>
        <end position="119"/>
    </location>
</feature>
<sequence length="182" mass="19757">MVTVLGELPSSAMRAKWGWFVGLGVLLLVCSFIAFGNLFVATVVSVYYVGMLMLIGGIVYLVHAFQVRTWEHIITWTLNGLLYTLAGIFAFINPILASAALTLLLAVTLIVAGVLRIWVGRRLKSSSGWGWILFGGIVTVLAGVVVALGWPVNSLWILGLFLAIDLFFQGWTLVAFGLAVKK</sequence>
<dbReference type="OrthoDB" id="9815400at2"/>
<keyword evidence="1" id="KW-1133">Transmembrane helix</keyword>
<evidence type="ECO:0000313" key="3">
    <source>
        <dbReference type="Proteomes" id="UP000248925"/>
    </source>
</evidence>
<dbReference type="GO" id="GO:0005886">
    <property type="term" value="C:plasma membrane"/>
    <property type="evidence" value="ECO:0007669"/>
    <property type="project" value="TreeGrafter"/>
</dbReference>
<dbReference type="InterPro" id="IPR052712">
    <property type="entry name" value="Acid_resist_chaperone_HdeD"/>
</dbReference>
<dbReference type="AlphaFoldDB" id="A0A2W4DMN1"/>
<evidence type="ECO:0000256" key="1">
    <source>
        <dbReference type="SAM" id="Phobius"/>
    </source>
</evidence>
<dbReference type="PANTHER" id="PTHR34989">
    <property type="entry name" value="PROTEIN HDED"/>
    <property type="match status" value="1"/>
</dbReference>
<dbReference type="PANTHER" id="PTHR34989:SF1">
    <property type="entry name" value="PROTEIN HDED"/>
    <property type="match status" value="1"/>
</dbReference>
<accession>A0A2W4DMN1</accession>
<feature type="transmembrane region" description="Helical" evidence="1">
    <location>
        <begin position="17"/>
        <end position="40"/>
    </location>
</feature>
<dbReference type="Pfam" id="PF03729">
    <property type="entry name" value="DUF308"/>
    <property type="match status" value="1"/>
</dbReference>